<evidence type="ECO:0000313" key="3">
    <source>
        <dbReference type="Proteomes" id="UP000198977"/>
    </source>
</evidence>
<accession>A0A1I2EFR1</accession>
<feature type="region of interest" description="Disordered" evidence="1">
    <location>
        <begin position="302"/>
        <end position="338"/>
    </location>
</feature>
<dbReference type="STRING" id="74348.SAMN04488523_11221"/>
<dbReference type="InterPro" id="IPR027417">
    <property type="entry name" value="P-loop_NTPase"/>
</dbReference>
<name>A0A1I2EFR1_9RHOB</name>
<reference evidence="2 3" key="1">
    <citation type="submission" date="2016-10" db="EMBL/GenBank/DDBJ databases">
        <authorList>
            <person name="de Groot N.N."/>
        </authorList>
    </citation>
    <scope>NUCLEOTIDE SEQUENCE [LARGE SCALE GENOMIC DNA]</scope>
    <source>
        <strain evidence="2 3">DSM 11443</strain>
    </source>
</reference>
<proteinExistence type="predicted"/>
<evidence type="ECO:0000256" key="1">
    <source>
        <dbReference type="SAM" id="MobiDB-lite"/>
    </source>
</evidence>
<dbReference type="Proteomes" id="UP000198977">
    <property type="component" value="Unassembled WGS sequence"/>
</dbReference>
<gene>
    <name evidence="2" type="ORF">SAMN04488523_11221</name>
</gene>
<dbReference type="SUPFAM" id="SSF52540">
    <property type="entry name" value="P-loop containing nucleoside triphosphate hydrolases"/>
    <property type="match status" value="1"/>
</dbReference>
<evidence type="ECO:0000313" key="2">
    <source>
        <dbReference type="EMBL" id="SFE91308.1"/>
    </source>
</evidence>
<sequence length="338" mass="36983">MKGRFPISRPVGAARTLIRGRPRMEIVLHLGAHRTGTTTFQHYMRDNVDALARRGIGFWGPLRTRAIVIPGLFPGPRIALGRDLVRRAEGRVRMQLALAHRAGTRQLLVSDENIIGTPQHCLRHAALYPAIGDRLARVGTAFDGQVTRVVLTLRSQELFWSSLAAFVVGRGHNVAGSEALEKITHSRRTWRDVIMDISCALPEAEILVTPFERAAGQPDKLLATALGSAAPAVKTSRWLNRSPNLPALRKALALRGRNPDELPDGTGRWLPFDTRQSSQLAEHYADDLHWLAAGADGLAQLTEDPTRKRAGSSLPAGDMTKGQRHDKGHPPGHLAHSG</sequence>
<keyword evidence="3" id="KW-1185">Reference proteome</keyword>
<dbReference type="EMBL" id="FOMW01000012">
    <property type="protein sequence ID" value="SFE91308.1"/>
    <property type="molecule type" value="Genomic_DNA"/>
</dbReference>
<protein>
    <submittedName>
        <fullName evidence="2">Uncharacterized protein</fullName>
    </submittedName>
</protein>
<organism evidence="2 3">
    <name type="scientific">Sulfitobacter brevis</name>
    <dbReference type="NCBI Taxonomy" id="74348"/>
    <lineage>
        <taxon>Bacteria</taxon>
        <taxon>Pseudomonadati</taxon>
        <taxon>Pseudomonadota</taxon>
        <taxon>Alphaproteobacteria</taxon>
        <taxon>Rhodobacterales</taxon>
        <taxon>Roseobacteraceae</taxon>
        <taxon>Sulfitobacter</taxon>
    </lineage>
</organism>
<dbReference type="AlphaFoldDB" id="A0A1I2EFR1"/>